<name>A0A815PZT3_ADIRI</name>
<evidence type="ECO:0000256" key="1">
    <source>
        <dbReference type="ARBA" id="ARBA00022737"/>
    </source>
</evidence>
<sequence>MEATTLNTNHLSNLPKLRNIENCLLVWLDSNISESDDYYRSSIDELQHIVNFVYSFSDVDQCVDFVTDIDYEKVFMIISDSLAQQMLPAIENVPQIESIYILAHNDVENEIINRKWAKVKNTFTQFDELCKSLKRDTRSCEYNISSIKILRPVNSLNQDLNELDQSFMYSQLLKEVLLETNYNDDSKRKLVEFCRHHYRDSISQLKIIDEFDRDYHNHTPIWWYTRECFTYYMLNRALRTQDIEVIINMGFFLRDVHEQIRMLHAETPINSIPSIVYRGQGMSKTEAKTLRENLEGGLLAFNSFLSTSVNRELSVLYAESAAQNPDLDGILFQISIDPTIKVTPFAAVNNYSYYGNTEDEILFSMHTVFRIDGIKQLQNDISLVDLTLTTDDDPQLRILTDHLRQENSGTRKGIRLAQLLFKMGKFDEAEEIYQTERKLASDSNVEHLVQVYDNLGNVQRSRGDYNTALSYFEKALELVQQNFSIEKRIVISLYINVGLLKQTMQDYSGALMCYQEARDICEVYFPSTYSLLASIYHNLGYLYSDMHEYSTALSFYEKSLEMSETFLPGNHLDMSITYNGMGEIYRRQGQYSTAISYFEKVIKIREKTLLPGHIAIATAYNSMGVLYQNTKDYPTALSFLQKALRFWEESPYVSHTNFAGTYLNIGSLYKEMKDYSNALVYCQKAYDIYQKSLPPHHAYFAIAHKEIASVHYRMKNYANALPHYVATLDIAQTISIYEDDQYIDIYISLATIYRNMKDYKNALIFHQKTLEFVKKVSPGDHFLIADVLKNTGEAQRLLGNYDDAISSFEQALVMLLKWLKPTYPSIAFIYKRIGMIYNTKQDFLNALSYFHQALDVEEKSVPLDEANLSATYDNLASVYASLNDYSTATSYLQQALVIEEKRVPQDGCSLFHVYNNMGSIYSRTGDYFMAILFMKKALAICEKTMPEDDHKLNLIHAQLSFVYRRMGCDEMALFYAQRIENFDFTRLTKYSDSL</sequence>
<dbReference type="InterPro" id="IPR011990">
    <property type="entry name" value="TPR-like_helical_dom_sf"/>
</dbReference>
<feature type="repeat" description="TPR" evidence="3">
    <location>
        <begin position="449"/>
        <end position="482"/>
    </location>
</feature>
<dbReference type="InterPro" id="IPR019734">
    <property type="entry name" value="TPR_rpt"/>
</dbReference>
<dbReference type="Pfam" id="PF13374">
    <property type="entry name" value="TPR_10"/>
    <property type="match status" value="1"/>
</dbReference>
<dbReference type="SMART" id="SM00028">
    <property type="entry name" value="TPR"/>
    <property type="match status" value="13"/>
</dbReference>
<keyword evidence="2 3" id="KW-0802">TPR repeat</keyword>
<evidence type="ECO:0000313" key="6">
    <source>
        <dbReference type="Proteomes" id="UP000663828"/>
    </source>
</evidence>
<protein>
    <submittedName>
        <fullName evidence="5">Uncharacterized protein</fullName>
    </submittedName>
</protein>
<gene>
    <name evidence="5" type="ORF">EDS130_LOCUS39848</name>
    <name evidence="4" type="ORF">XAT740_LOCUS34610</name>
</gene>
<feature type="repeat" description="TPR" evidence="3">
    <location>
        <begin position="911"/>
        <end position="944"/>
    </location>
</feature>
<dbReference type="EMBL" id="CAJNOJ010000460">
    <property type="protein sequence ID" value="CAF1456236.1"/>
    <property type="molecule type" value="Genomic_DNA"/>
</dbReference>
<organism evidence="5 7">
    <name type="scientific">Adineta ricciae</name>
    <name type="common">Rotifer</name>
    <dbReference type="NCBI Taxonomy" id="249248"/>
    <lineage>
        <taxon>Eukaryota</taxon>
        <taxon>Metazoa</taxon>
        <taxon>Spiralia</taxon>
        <taxon>Gnathifera</taxon>
        <taxon>Rotifera</taxon>
        <taxon>Eurotatoria</taxon>
        <taxon>Bdelloidea</taxon>
        <taxon>Adinetida</taxon>
        <taxon>Adinetidae</taxon>
        <taxon>Adineta</taxon>
    </lineage>
</organism>
<dbReference type="Proteomes" id="UP000663852">
    <property type="component" value="Unassembled WGS sequence"/>
</dbReference>
<dbReference type="PROSITE" id="PS50005">
    <property type="entry name" value="TPR"/>
    <property type="match status" value="8"/>
</dbReference>
<dbReference type="PROSITE" id="PS51996">
    <property type="entry name" value="TR_MART"/>
    <property type="match status" value="1"/>
</dbReference>
<dbReference type="Pfam" id="PF13424">
    <property type="entry name" value="TPR_12"/>
    <property type="match status" value="6"/>
</dbReference>
<proteinExistence type="predicted"/>
<dbReference type="PANTHER" id="PTHR45641:SF19">
    <property type="entry name" value="NEPHROCYSTIN-3"/>
    <property type="match status" value="1"/>
</dbReference>
<dbReference type="Proteomes" id="UP000663828">
    <property type="component" value="Unassembled WGS sequence"/>
</dbReference>
<feature type="repeat" description="TPR" evidence="3">
    <location>
        <begin position="575"/>
        <end position="608"/>
    </location>
</feature>
<feature type="repeat" description="TPR" evidence="3">
    <location>
        <begin position="827"/>
        <end position="860"/>
    </location>
</feature>
<feature type="repeat" description="TPR" evidence="3">
    <location>
        <begin position="617"/>
        <end position="650"/>
    </location>
</feature>
<dbReference type="PANTHER" id="PTHR45641">
    <property type="entry name" value="TETRATRICOPEPTIDE REPEAT PROTEIN (AFU_ORTHOLOGUE AFUA_6G03870)"/>
    <property type="match status" value="1"/>
</dbReference>
<dbReference type="SUPFAM" id="SSF48452">
    <property type="entry name" value="TPR-like"/>
    <property type="match status" value="3"/>
</dbReference>
<evidence type="ECO:0000313" key="4">
    <source>
        <dbReference type="EMBL" id="CAF1409830.1"/>
    </source>
</evidence>
<evidence type="ECO:0000256" key="2">
    <source>
        <dbReference type="ARBA" id="ARBA00022803"/>
    </source>
</evidence>
<dbReference type="Gene3D" id="1.25.40.10">
    <property type="entry name" value="Tetratricopeptide repeat domain"/>
    <property type="match status" value="4"/>
</dbReference>
<keyword evidence="6" id="KW-1185">Reference proteome</keyword>
<dbReference type="SUPFAM" id="SSF56399">
    <property type="entry name" value="ADP-ribosylation"/>
    <property type="match status" value="1"/>
</dbReference>
<evidence type="ECO:0000256" key="3">
    <source>
        <dbReference type="PROSITE-ProRule" id="PRU00339"/>
    </source>
</evidence>
<dbReference type="PROSITE" id="PS50293">
    <property type="entry name" value="TPR_REGION"/>
    <property type="match status" value="2"/>
</dbReference>
<evidence type="ECO:0000313" key="7">
    <source>
        <dbReference type="Proteomes" id="UP000663852"/>
    </source>
</evidence>
<keyword evidence="1" id="KW-0677">Repeat</keyword>
<reference evidence="5" key="1">
    <citation type="submission" date="2021-02" db="EMBL/GenBank/DDBJ databases">
        <authorList>
            <person name="Nowell W R."/>
        </authorList>
    </citation>
    <scope>NUCLEOTIDE SEQUENCE</scope>
</reference>
<feature type="repeat" description="TPR" evidence="3">
    <location>
        <begin position="533"/>
        <end position="566"/>
    </location>
</feature>
<accession>A0A815PZT3</accession>
<dbReference type="EMBL" id="CAJNOR010003397">
    <property type="protein sequence ID" value="CAF1409830.1"/>
    <property type="molecule type" value="Genomic_DNA"/>
</dbReference>
<feature type="repeat" description="TPR" evidence="3">
    <location>
        <begin position="659"/>
        <end position="692"/>
    </location>
</feature>
<feature type="repeat" description="TPR" evidence="3">
    <location>
        <begin position="869"/>
        <end position="902"/>
    </location>
</feature>
<dbReference type="OrthoDB" id="626167at2759"/>
<dbReference type="AlphaFoldDB" id="A0A815PZT3"/>
<comment type="caution">
    <text evidence="5">The sequence shown here is derived from an EMBL/GenBank/DDBJ whole genome shotgun (WGS) entry which is preliminary data.</text>
</comment>
<evidence type="ECO:0000313" key="5">
    <source>
        <dbReference type="EMBL" id="CAF1456236.1"/>
    </source>
</evidence>
<dbReference type="Gene3D" id="3.90.176.10">
    <property type="entry name" value="Toxin ADP-ribosyltransferase, Chain A, domain 1"/>
    <property type="match status" value="1"/>
</dbReference>